<keyword evidence="1" id="KW-0472">Membrane</keyword>
<feature type="transmembrane region" description="Helical" evidence="1">
    <location>
        <begin position="80"/>
        <end position="99"/>
    </location>
</feature>
<protein>
    <submittedName>
        <fullName evidence="3">Acyltransferase</fullName>
    </submittedName>
</protein>
<dbReference type="AlphaFoldDB" id="A0A2S7IYQ0"/>
<accession>A0A2S7IYQ0</accession>
<dbReference type="Pfam" id="PF01757">
    <property type="entry name" value="Acyl_transf_3"/>
    <property type="match status" value="1"/>
</dbReference>
<keyword evidence="1" id="KW-1133">Transmembrane helix</keyword>
<evidence type="ECO:0000259" key="2">
    <source>
        <dbReference type="Pfam" id="PF01757"/>
    </source>
</evidence>
<evidence type="ECO:0000313" key="3">
    <source>
        <dbReference type="EMBL" id="PQA73133.1"/>
    </source>
</evidence>
<dbReference type="OrthoDB" id="9767863at2"/>
<keyword evidence="1" id="KW-0812">Transmembrane</keyword>
<feature type="transmembrane region" description="Helical" evidence="1">
    <location>
        <begin position="36"/>
        <end position="59"/>
    </location>
</feature>
<feature type="domain" description="Acyltransferase 3" evidence="2">
    <location>
        <begin position="7"/>
        <end position="326"/>
    </location>
</feature>
<dbReference type="PANTHER" id="PTHR23028">
    <property type="entry name" value="ACETYLTRANSFERASE"/>
    <property type="match status" value="1"/>
</dbReference>
<name>A0A2S7IYQ0_9HYPH</name>
<dbReference type="GO" id="GO:0016747">
    <property type="term" value="F:acyltransferase activity, transferring groups other than amino-acyl groups"/>
    <property type="evidence" value="ECO:0007669"/>
    <property type="project" value="InterPro"/>
</dbReference>
<keyword evidence="4" id="KW-1185">Reference proteome</keyword>
<gene>
    <name evidence="3" type="ORF">C3731_13340</name>
</gene>
<reference evidence="3 4" key="1">
    <citation type="submission" date="2018-02" db="EMBL/GenBank/DDBJ databases">
        <title>Draft genome sequence of Ochrobactrum oryzae found in Brazil.</title>
        <authorList>
            <person name="Cerdeira L."/>
            <person name="Andrade F."/>
            <person name="Zacariotto T."/>
            <person name="Barbosa B."/>
            <person name="Santos S."/>
            <person name="Cassetari V."/>
            <person name="Lincopan N."/>
        </authorList>
    </citation>
    <scope>NUCLEOTIDE SEQUENCE [LARGE SCALE GENOMIC DNA]</scope>
    <source>
        <strain evidence="3 4">OA447</strain>
    </source>
</reference>
<feature type="transmembrane region" description="Helical" evidence="1">
    <location>
        <begin position="183"/>
        <end position="201"/>
    </location>
</feature>
<feature type="transmembrane region" description="Helical" evidence="1">
    <location>
        <begin position="313"/>
        <end position="333"/>
    </location>
</feature>
<feature type="transmembrane region" description="Helical" evidence="1">
    <location>
        <begin position="12"/>
        <end position="30"/>
    </location>
</feature>
<comment type="caution">
    <text evidence="3">The sequence shown here is derived from an EMBL/GenBank/DDBJ whole genome shotgun (WGS) entry which is preliminary data.</text>
</comment>
<organism evidence="3 4">
    <name type="scientific">Brucella oryzae</name>
    <dbReference type="NCBI Taxonomy" id="335286"/>
    <lineage>
        <taxon>Bacteria</taxon>
        <taxon>Pseudomonadati</taxon>
        <taxon>Pseudomonadota</taxon>
        <taxon>Alphaproteobacteria</taxon>
        <taxon>Hyphomicrobiales</taxon>
        <taxon>Brucellaceae</taxon>
        <taxon>Brucella/Ochrobactrum group</taxon>
        <taxon>Brucella</taxon>
    </lineage>
</organism>
<dbReference type="GO" id="GO:0016020">
    <property type="term" value="C:membrane"/>
    <property type="evidence" value="ECO:0007669"/>
    <property type="project" value="TreeGrafter"/>
</dbReference>
<feature type="transmembrane region" description="Helical" evidence="1">
    <location>
        <begin position="213"/>
        <end position="235"/>
    </location>
</feature>
<dbReference type="InterPro" id="IPR050879">
    <property type="entry name" value="Acyltransferase_3"/>
</dbReference>
<evidence type="ECO:0000313" key="4">
    <source>
        <dbReference type="Proteomes" id="UP000238493"/>
    </source>
</evidence>
<keyword evidence="3" id="KW-0808">Transferase</keyword>
<dbReference type="PANTHER" id="PTHR23028:SF131">
    <property type="entry name" value="BLR2367 PROTEIN"/>
    <property type="match status" value="1"/>
</dbReference>
<proteinExistence type="predicted"/>
<sequence>MQNEKFNSIQILRGLAALLVVIDHTLQHTLADPPRILGVFGAFGVSIFFVISGFIIAYIHSGGFTPSNFMRRRIMRVVPLYWICTLFLAVCAIVLPSLFKTTVFTPEYLLKSLAFLPMAVPGIPDDWRPLLKPGWSLNYEIFFYVLFSLFWWCRNGLQRTVLMSGVLGSLILGAFFVPRHGSVSAFYFNFNLMPFLAGMWIAELQRRGVWARFSIHSLPVLVFAMLLGIATLFTVDFTQGPLFIEFLVYLITSVLLVTTVLCVERWLRDLSPRNLLLLVGDSSYSLYLTHMFVVGAGWAVFNRLGLTEKAFPLAATAIVIGSLVAARISYLVIEKPFTRLGSKATLRKKIDVQPS</sequence>
<feature type="transmembrane region" description="Helical" evidence="1">
    <location>
        <begin position="160"/>
        <end position="177"/>
    </location>
</feature>
<dbReference type="EMBL" id="PTRC01000022">
    <property type="protein sequence ID" value="PQA73133.1"/>
    <property type="molecule type" value="Genomic_DNA"/>
</dbReference>
<dbReference type="InterPro" id="IPR002656">
    <property type="entry name" value="Acyl_transf_3_dom"/>
</dbReference>
<feature type="transmembrane region" description="Helical" evidence="1">
    <location>
        <begin position="241"/>
        <end position="263"/>
    </location>
</feature>
<dbReference type="GO" id="GO:0000271">
    <property type="term" value="P:polysaccharide biosynthetic process"/>
    <property type="evidence" value="ECO:0007669"/>
    <property type="project" value="TreeGrafter"/>
</dbReference>
<evidence type="ECO:0000256" key="1">
    <source>
        <dbReference type="SAM" id="Phobius"/>
    </source>
</evidence>
<feature type="transmembrane region" description="Helical" evidence="1">
    <location>
        <begin position="275"/>
        <end position="301"/>
    </location>
</feature>
<dbReference type="Proteomes" id="UP000238493">
    <property type="component" value="Unassembled WGS sequence"/>
</dbReference>
<feature type="transmembrane region" description="Helical" evidence="1">
    <location>
        <begin position="135"/>
        <end position="153"/>
    </location>
</feature>
<keyword evidence="3" id="KW-0012">Acyltransferase</keyword>